<gene>
    <name evidence="5" type="ORF">JDN41_00195</name>
</gene>
<dbReference type="Gene3D" id="1.10.287.950">
    <property type="entry name" value="Methyl-accepting chemotaxis protein"/>
    <property type="match status" value="1"/>
</dbReference>
<accession>A0A8I1KFR0</accession>
<dbReference type="AlphaFoldDB" id="A0A8I1KFR0"/>
<evidence type="ECO:0000256" key="3">
    <source>
        <dbReference type="PROSITE-ProRule" id="PRU00284"/>
    </source>
</evidence>
<dbReference type="GO" id="GO:0006935">
    <property type="term" value="P:chemotaxis"/>
    <property type="evidence" value="ECO:0007669"/>
    <property type="project" value="UniProtKB-KW"/>
</dbReference>
<evidence type="ECO:0000259" key="4">
    <source>
        <dbReference type="PROSITE" id="PS50111"/>
    </source>
</evidence>
<dbReference type="GO" id="GO:0007165">
    <property type="term" value="P:signal transduction"/>
    <property type="evidence" value="ECO:0007669"/>
    <property type="project" value="UniProtKB-KW"/>
</dbReference>
<comment type="caution">
    <text evidence="5">The sequence shown here is derived from an EMBL/GenBank/DDBJ whole genome shotgun (WGS) entry which is preliminary data.</text>
</comment>
<evidence type="ECO:0000313" key="5">
    <source>
        <dbReference type="EMBL" id="MBJ7541975.1"/>
    </source>
</evidence>
<protein>
    <submittedName>
        <fullName evidence="5">Methyl-accepting chemotaxis protein</fullName>
    </submittedName>
</protein>
<dbReference type="InterPro" id="IPR051310">
    <property type="entry name" value="MCP_chemotaxis"/>
</dbReference>
<keyword evidence="1" id="KW-0145">Chemotaxis</keyword>
<dbReference type="EMBL" id="JAEMUK010000002">
    <property type="protein sequence ID" value="MBJ7541975.1"/>
    <property type="molecule type" value="Genomic_DNA"/>
</dbReference>
<dbReference type="PANTHER" id="PTHR43531">
    <property type="entry name" value="PROTEIN ICFG"/>
    <property type="match status" value="1"/>
</dbReference>
<keyword evidence="6" id="KW-1185">Reference proteome</keyword>
<sequence length="367" mass="39412">MTLPTAHAISPATLVSLEADGADYEDGFLRKALDSVAVQEVSLKALVSELSDTSRDIETTVQTLVGRFQDIASTARGQIQSVQELLDAESSIELNGATVALPELATNIASIFNQLFDKIIRLSSGATALVSALDDVQQKVQSMQKSLAQIEKINKRTNLLSLNAKIEAARAGSAGRGFVVVATEIGDLARSVNTLSDTIKRQMSEVAEGVQRGDLLLKEISSIDMSHEKEKAQERIRAMVDRLLDQNAAISSNLSTTGVSSRHIEEAVACAVRELQFQDRVTQHIQNICGALALLAVKNADLVKEGFAETRVSAAPPHATALLEEVARTFCLSGMRERFADATGLPIDRSKPEPSAEAFGDGQVQLF</sequence>
<dbReference type="SMART" id="SM00283">
    <property type="entry name" value="MA"/>
    <property type="match status" value="1"/>
</dbReference>
<keyword evidence="3" id="KW-0807">Transducer</keyword>
<dbReference type="RefSeq" id="WP_052037499.1">
    <property type="nucleotide sequence ID" value="NZ_JAEMUK010000002.1"/>
</dbReference>
<organism evidence="5 6">
    <name type="scientific">Rhodomicrobium udaipurense</name>
    <dbReference type="NCBI Taxonomy" id="1202716"/>
    <lineage>
        <taxon>Bacteria</taxon>
        <taxon>Pseudomonadati</taxon>
        <taxon>Pseudomonadota</taxon>
        <taxon>Alphaproteobacteria</taxon>
        <taxon>Hyphomicrobiales</taxon>
        <taxon>Hyphomicrobiaceae</taxon>
        <taxon>Rhodomicrobium</taxon>
    </lineage>
</organism>
<dbReference type="InterPro" id="IPR004089">
    <property type="entry name" value="MCPsignal_dom"/>
</dbReference>
<feature type="domain" description="Methyl-accepting transducer" evidence="4">
    <location>
        <begin position="46"/>
        <end position="276"/>
    </location>
</feature>
<dbReference type="SUPFAM" id="SSF58104">
    <property type="entry name" value="Methyl-accepting chemotaxis protein (MCP) signaling domain"/>
    <property type="match status" value="1"/>
</dbReference>
<dbReference type="PROSITE" id="PS50111">
    <property type="entry name" value="CHEMOTAXIS_TRANSDUC_2"/>
    <property type="match status" value="1"/>
</dbReference>
<evidence type="ECO:0000313" key="6">
    <source>
        <dbReference type="Proteomes" id="UP000623250"/>
    </source>
</evidence>
<name>A0A8I1KFR0_9HYPH</name>
<evidence type="ECO:0000256" key="1">
    <source>
        <dbReference type="ARBA" id="ARBA00022500"/>
    </source>
</evidence>
<evidence type="ECO:0000256" key="2">
    <source>
        <dbReference type="ARBA" id="ARBA00029447"/>
    </source>
</evidence>
<reference evidence="5 6" key="1">
    <citation type="submission" date="2020-12" db="EMBL/GenBank/DDBJ databases">
        <title>Revised draft genomes of Rhodomicrobium vannielii ATCC 17100 and Rhodomicrobium udaipurense JA643.</title>
        <authorList>
            <person name="Conners E.M."/>
            <person name="Davenport E.J."/>
            <person name="Bose A."/>
        </authorList>
    </citation>
    <scope>NUCLEOTIDE SEQUENCE [LARGE SCALE GENOMIC DNA]</scope>
    <source>
        <strain evidence="5 6">JA643</strain>
    </source>
</reference>
<comment type="similarity">
    <text evidence="2">Belongs to the methyl-accepting chemotaxis (MCP) protein family.</text>
</comment>
<dbReference type="GO" id="GO:0005886">
    <property type="term" value="C:plasma membrane"/>
    <property type="evidence" value="ECO:0007669"/>
    <property type="project" value="TreeGrafter"/>
</dbReference>
<dbReference type="PANTHER" id="PTHR43531:SF11">
    <property type="entry name" value="METHYL-ACCEPTING CHEMOTAXIS PROTEIN 3"/>
    <property type="match status" value="1"/>
</dbReference>
<proteinExistence type="inferred from homology"/>
<dbReference type="Pfam" id="PF00015">
    <property type="entry name" value="MCPsignal"/>
    <property type="match status" value="1"/>
</dbReference>
<dbReference type="GO" id="GO:0004888">
    <property type="term" value="F:transmembrane signaling receptor activity"/>
    <property type="evidence" value="ECO:0007669"/>
    <property type="project" value="TreeGrafter"/>
</dbReference>
<dbReference type="Proteomes" id="UP000623250">
    <property type="component" value="Unassembled WGS sequence"/>
</dbReference>